<dbReference type="EMBL" id="LVYD01000045">
    <property type="protein sequence ID" value="OQP63382.1"/>
    <property type="molecule type" value="Genomic_DNA"/>
</dbReference>
<gene>
    <name evidence="2" type="ORF">A3860_23835</name>
</gene>
<keyword evidence="3" id="KW-1185">Reference proteome</keyword>
<dbReference type="Pfam" id="PF13474">
    <property type="entry name" value="SnoaL_3"/>
    <property type="match status" value="1"/>
</dbReference>
<organism evidence="2 3">
    <name type="scientific">Niastella vici</name>
    <dbReference type="NCBI Taxonomy" id="1703345"/>
    <lineage>
        <taxon>Bacteria</taxon>
        <taxon>Pseudomonadati</taxon>
        <taxon>Bacteroidota</taxon>
        <taxon>Chitinophagia</taxon>
        <taxon>Chitinophagales</taxon>
        <taxon>Chitinophagaceae</taxon>
        <taxon>Niastella</taxon>
    </lineage>
</organism>
<proteinExistence type="predicted"/>
<dbReference type="RefSeq" id="WP_081147643.1">
    <property type="nucleotide sequence ID" value="NZ_LVYD01000045.1"/>
</dbReference>
<feature type="domain" description="SnoaL-like" evidence="1">
    <location>
        <begin position="10"/>
        <end position="128"/>
    </location>
</feature>
<accession>A0A1V9FYH1</accession>
<dbReference type="STRING" id="1703345.A3860_23835"/>
<dbReference type="NCBIfam" id="TIGR02246">
    <property type="entry name" value="SgcJ/EcaC family oxidoreductase"/>
    <property type="match status" value="1"/>
</dbReference>
<protein>
    <recommendedName>
        <fullName evidence="1">SnoaL-like domain-containing protein</fullName>
    </recommendedName>
</protein>
<dbReference type="Proteomes" id="UP000192796">
    <property type="component" value="Unassembled WGS sequence"/>
</dbReference>
<dbReference type="AlphaFoldDB" id="A0A1V9FYH1"/>
<dbReference type="SUPFAM" id="SSF54427">
    <property type="entry name" value="NTF2-like"/>
    <property type="match status" value="1"/>
</dbReference>
<sequence>MTPEANKEAIKHAYDTIFKTFENLDFRAAANCITADCDYITFNGMHLQGREAYLQSHEEMMNNFMFRGAKLEGQLQKIRFVNDTTAIVIATGAIRFRWQKKAPKSRQSINTGVWVKNEEGEWQLTAFHNCRIQKIPFIGRVMMMLTKKKKG</sequence>
<evidence type="ECO:0000259" key="1">
    <source>
        <dbReference type="Pfam" id="PF13474"/>
    </source>
</evidence>
<comment type="caution">
    <text evidence="2">The sequence shown here is derived from an EMBL/GenBank/DDBJ whole genome shotgun (WGS) entry which is preliminary data.</text>
</comment>
<dbReference type="OrthoDB" id="2887901at2"/>
<dbReference type="Gene3D" id="3.10.450.50">
    <property type="match status" value="1"/>
</dbReference>
<evidence type="ECO:0000313" key="3">
    <source>
        <dbReference type="Proteomes" id="UP000192796"/>
    </source>
</evidence>
<dbReference type="InterPro" id="IPR032710">
    <property type="entry name" value="NTF2-like_dom_sf"/>
</dbReference>
<dbReference type="InterPro" id="IPR037401">
    <property type="entry name" value="SnoaL-like"/>
</dbReference>
<name>A0A1V9FYH1_9BACT</name>
<reference evidence="2 3" key="1">
    <citation type="submission" date="2016-03" db="EMBL/GenBank/DDBJ databases">
        <title>Niastella vici sp. nov., isolated from farmland soil.</title>
        <authorList>
            <person name="Chen L."/>
            <person name="Wang D."/>
            <person name="Yang S."/>
            <person name="Wang G."/>
        </authorList>
    </citation>
    <scope>NUCLEOTIDE SEQUENCE [LARGE SCALE GENOMIC DNA]</scope>
    <source>
        <strain evidence="2 3">DJ57</strain>
    </source>
</reference>
<dbReference type="InterPro" id="IPR011944">
    <property type="entry name" value="Steroid_delta5-4_isomerase"/>
</dbReference>
<evidence type="ECO:0000313" key="2">
    <source>
        <dbReference type="EMBL" id="OQP63382.1"/>
    </source>
</evidence>